<feature type="non-terminal residue" evidence="1">
    <location>
        <position position="1"/>
    </location>
</feature>
<reference evidence="1" key="1">
    <citation type="journal article" date="2011" name="Genome Biol.">
        <title>The draft genome of the carcinogenic human liver fluke Clonorchis sinensis.</title>
        <authorList>
            <person name="Wang X."/>
            <person name="Chen W."/>
            <person name="Huang Y."/>
            <person name="Sun J."/>
            <person name="Men J."/>
            <person name="Liu H."/>
            <person name="Luo F."/>
            <person name="Guo L."/>
            <person name="Lv X."/>
            <person name="Deng C."/>
            <person name="Zhou C."/>
            <person name="Fan Y."/>
            <person name="Li X."/>
            <person name="Huang L."/>
            <person name="Hu Y."/>
            <person name="Liang C."/>
            <person name="Hu X."/>
            <person name="Xu J."/>
            <person name="Yu X."/>
        </authorList>
    </citation>
    <scope>NUCLEOTIDE SEQUENCE [LARGE SCALE GENOMIC DNA]</scope>
    <source>
        <strain evidence="1">Henan</strain>
    </source>
</reference>
<name>G7YY79_CLOSI</name>
<accession>G7YY79</accession>
<gene>
    <name evidence="1" type="ORF">CLF_113338</name>
</gene>
<keyword evidence="2" id="KW-1185">Reference proteome</keyword>
<sequence length="68" mass="7595">QNVKAAVPAAFSAVCPTSPIRPQDHWMSSTLLSRIDARKTITTGNEYDGARESLKRQIVKSLRKVREL</sequence>
<reference key="2">
    <citation type="submission" date="2011-10" db="EMBL/GenBank/DDBJ databases">
        <title>The genome and transcriptome sequence of Clonorchis sinensis provide insights into the carcinogenic liver fluke.</title>
        <authorList>
            <person name="Wang X."/>
            <person name="Huang Y."/>
            <person name="Chen W."/>
            <person name="Liu H."/>
            <person name="Guo L."/>
            <person name="Chen Y."/>
            <person name="Luo F."/>
            <person name="Zhou W."/>
            <person name="Sun J."/>
            <person name="Mao Q."/>
            <person name="Liang P."/>
            <person name="Zhou C."/>
            <person name="Tian Y."/>
            <person name="Men J."/>
            <person name="Lv X."/>
            <person name="Huang L."/>
            <person name="Zhou J."/>
            <person name="Hu Y."/>
            <person name="Li R."/>
            <person name="Zhang F."/>
            <person name="Lei H."/>
            <person name="Li X."/>
            <person name="Hu X."/>
            <person name="Liang C."/>
            <person name="Xu J."/>
            <person name="Wu Z."/>
            <person name="Yu X."/>
        </authorList>
    </citation>
    <scope>NUCLEOTIDE SEQUENCE</scope>
    <source>
        <strain>Henan</strain>
    </source>
</reference>
<evidence type="ECO:0000313" key="2">
    <source>
        <dbReference type="Proteomes" id="UP000008909"/>
    </source>
</evidence>
<dbReference type="Proteomes" id="UP000008909">
    <property type="component" value="Unassembled WGS sequence"/>
</dbReference>
<organism evidence="1 2">
    <name type="scientific">Clonorchis sinensis</name>
    <name type="common">Chinese liver fluke</name>
    <dbReference type="NCBI Taxonomy" id="79923"/>
    <lineage>
        <taxon>Eukaryota</taxon>
        <taxon>Metazoa</taxon>
        <taxon>Spiralia</taxon>
        <taxon>Lophotrochozoa</taxon>
        <taxon>Platyhelminthes</taxon>
        <taxon>Trematoda</taxon>
        <taxon>Digenea</taxon>
        <taxon>Opisthorchiida</taxon>
        <taxon>Opisthorchiata</taxon>
        <taxon>Opisthorchiidae</taxon>
        <taxon>Clonorchis</taxon>
    </lineage>
</organism>
<protein>
    <submittedName>
        <fullName evidence="1">Uncharacterized protein</fullName>
    </submittedName>
</protein>
<dbReference type="AlphaFoldDB" id="G7YY79"/>
<evidence type="ECO:0000313" key="1">
    <source>
        <dbReference type="EMBL" id="GAA57908.1"/>
    </source>
</evidence>
<dbReference type="EMBL" id="DF145169">
    <property type="protein sequence ID" value="GAA57908.1"/>
    <property type="molecule type" value="Genomic_DNA"/>
</dbReference>
<proteinExistence type="predicted"/>